<dbReference type="OrthoDB" id="129826at2759"/>
<dbReference type="EMBL" id="KI678055">
    <property type="protein sequence ID" value="ETM00396.1"/>
    <property type="molecule type" value="Genomic_DNA"/>
</dbReference>
<accession>W2LUR1</accession>
<name>W2LUR1_PHYNI</name>
<dbReference type="VEuPathDB" id="FungiDB:PPTG_24591"/>
<dbReference type="AlphaFoldDB" id="W2LUR1"/>
<evidence type="ECO:0000256" key="1">
    <source>
        <dbReference type="SAM" id="MobiDB-lite"/>
    </source>
</evidence>
<feature type="region of interest" description="Disordered" evidence="1">
    <location>
        <begin position="45"/>
        <end position="80"/>
    </location>
</feature>
<protein>
    <submittedName>
        <fullName evidence="2">Uncharacterized protein</fullName>
    </submittedName>
</protein>
<gene>
    <name evidence="2" type="ORF">L917_02874</name>
</gene>
<organism evidence="2">
    <name type="scientific">Phytophthora nicotianae</name>
    <name type="common">Potato buckeye rot agent</name>
    <name type="synonym">Phytophthora parasitica</name>
    <dbReference type="NCBI Taxonomy" id="4792"/>
    <lineage>
        <taxon>Eukaryota</taxon>
        <taxon>Sar</taxon>
        <taxon>Stramenopiles</taxon>
        <taxon>Oomycota</taxon>
        <taxon>Peronosporomycetes</taxon>
        <taxon>Peronosporales</taxon>
        <taxon>Peronosporaceae</taxon>
        <taxon>Phytophthora</taxon>
    </lineage>
</organism>
<sequence>MARRAAVASINPSTSSDNHGKIIAAIADDPRLVRFYLDLCQSTSSKRTAPSEDSKPARRQRLHAPSELLSFPGSENRPSKHAFAPTTTRLLIHGMITAPEYAARGLSVLHFKRFDFAARRAWYADGSVNLKTFTASVAMPKVGKAEAIDDVANALTVLHLFAEEFFDTHTCRLISGAREFMEELREYCQWNSQDVGTIAFWLDRVLEDYRAATEVDARLGSATRTKLRDRLSLKDSDLQSALYIIQSERVAVLLNPATRQGKPTHQGRHEGPRRHDFQRNGRKPPNEVIEALPRKGRQTVCMKYLSSGGCVSKSEERIEELAERHPTLKIKLLKGDEKTAFRLIAVATRLAAHFAGSTGDLAVIDLALPFDDHILLEVDKGNRLALAEAALQLSMLAVLGPNAINEKKFSPWATNLDVLGLSWDTQERTISMPPDKVQKSLNSNCKGS</sequence>
<proteinExistence type="predicted"/>
<dbReference type="Proteomes" id="UP000054423">
    <property type="component" value="Unassembled WGS sequence"/>
</dbReference>
<dbReference type="VEuPathDB" id="FungiDB:PPTG_19469"/>
<feature type="compositionally biased region" description="Basic and acidic residues" evidence="1">
    <location>
        <begin position="267"/>
        <end position="279"/>
    </location>
</feature>
<feature type="region of interest" description="Disordered" evidence="1">
    <location>
        <begin position="259"/>
        <end position="285"/>
    </location>
</feature>
<evidence type="ECO:0000313" key="2">
    <source>
        <dbReference type="EMBL" id="ETM00396.1"/>
    </source>
</evidence>
<reference evidence="2" key="1">
    <citation type="submission" date="2013-11" db="EMBL/GenBank/DDBJ databases">
        <title>The Genome Sequence of Phytophthora parasitica CHvinca01.</title>
        <authorList>
            <consortium name="The Broad Institute Genomics Platform"/>
            <person name="Russ C."/>
            <person name="Tyler B."/>
            <person name="Panabieres F."/>
            <person name="Shan W."/>
            <person name="Tripathy S."/>
            <person name="Grunwald N."/>
            <person name="Machado M."/>
            <person name="Johnson C.S."/>
            <person name="Arredondo F."/>
            <person name="Hong C."/>
            <person name="Coffey M."/>
            <person name="Young S.K."/>
            <person name="Zeng Q."/>
            <person name="Gargeya S."/>
            <person name="Fitzgerald M."/>
            <person name="Abouelleil A."/>
            <person name="Alvarado L."/>
            <person name="Chapman S.B."/>
            <person name="Gainer-Dewar J."/>
            <person name="Goldberg J."/>
            <person name="Griggs A."/>
            <person name="Gujja S."/>
            <person name="Hansen M."/>
            <person name="Howarth C."/>
            <person name="Imamovic A."/>
            <person name="Ireland A."/>
            <person name="Larimer J."/>
            <person name="McCowan C."/>
            <person name="Murphy C."/>
            <person name="Pearson M."/>
            <person name="Poon T.W."/>
            <person name="Priest M."/>
            <person name="Roberts A."/>
            <person name="Saif S."/>
            <person name="Shea T."/>
            <person name="Sykes S."/>
            <person name="Wortman J."/>
            <person name="Nusbaum C."/>
            <person name="Birren B."/>
        </authorList>
    </citation>
    <scope>NUCLEOTIDE SEQUENCE [LARGE SCALE GENOMIC DNA]</scope>
    <source>
        <strain evidence="2">CHvinca01</strain>
    </source>
</reference>